<accession>A0A1G9QNW8</accession>
<dbReference type="GO" id="GO:0008233">
    <property type="term" value="F:peptidase activity"/>
    <property type="evidence" value="ECO:0007669"/>
    <property type="project" value="UniProtKB-KW"/>
</dbReference>
<feature type="domain" description="Transglutaminase-like" evidence="1">
    <location>
        <begin position="194"/>
        <end position="254"/>
    </location>
</feature>
<organism evidence="2 3">
    <name type="scientific">Kriegella aquimaris</name>
    <dbReference type="NCBI Taxonomy" id="192904"/>
    <lineage>
        <taxon>Bacteria</taxon>
        <taxon>Pseudomonadati</taxon>
        <taxon>Bacteroidota</taxon>
        <taxon>Flavobacteriia</taxon>
        <taxon>Flavobacteriales</taxon>
        <taxon>Flavobacteriaceae</taxon>
        <taxon>Kriegella</taxon>
    </lineage>
</organism>
<dbReference type="EMBL" id="FNGV01000005">
    <property type="protein sequence ID" value="SDM12531.1"/>
    <property type="molecule type" value="Genomic_DNA"/>
</dbReference>
<keyword evidence="2" id="KW-0645">Protease</keyword>
<dbReference type="InterPro" id="IPR038765">
    <property type="entry name" value="Papain-like_cys_pep_sf"/>
</dbReference>
<keyword evidence="3" id="KW-1185">Reference proteome</keyword>
<evidence type="ECO:0000313" key="2">
    <source>
        <dbReference type="EMBL" id="SDM12531.1"/>
    </source>
</evidence>
<dbReference type="InterPro" id="IPR002931">
    <property type="entry name" value="Transglutaminase-like"/>
</dbReference>
<dbReference type="AlphaFoldDB" id="A0A1G9QNW8"/>
<reference evidence="2 3" key="1">
    <citation type="submission" date="2016-10" db="EMBL/GenBank/DDBJ databases">
        <authorList>
            <person name="de Groot N.N."/>
        </authorList>
    </citation>
    <scope>NUCLEOTIDE SEQUENCE [LARGE SCALE GENOMIC DNA]</scope>
    <source>
        <strain evidence="2 3">DSM 19886</strain>
    </source>
</reference>
<keyword evidence="2" id="KW-0378">Hydrolase</keyword>
<evidence type="ECO:0000313" key="3">
    <source>
        <dbReference type="Proteomes" id="UP000199440"/>
    </source>
</evidence>
<dbReference type="Gene3D" id="3.10.620.30">
    <property type="match status" value="1"/>
</dbReference>
<name>A0A1G9QNW8_9FLAO</name>
<dbReference type="STRING" id="192904.SAMN04488514_105131"/>
<dbReference type="SMART" id="SM00460">
    <property type="entry name" value="TGc"/>
    <property type="match status" value="1"/>
</dbReference>
<dbReference type="GO" id="GO:0006508">
    <property type="term" value="P:proteolysis"/>
    <property type="evidence" value="ECO:0007669"/>
    <property type="project" value="UniProtKB-KW"/>
</dbReference>
<dbReference type="PANTHER" id="PTHR33490">
    <property type="entry name" value="BLR5614 PROTEIN-RELATED"/>
    <property type="match status" value="1"/>
</dbReference>
<gene>
    <name evidence="2" type="ORF">SAMN04488514_105131</name>
</gene>
<evidence type="ECO:0000259" key="1">
    <source>
        <dbReference type="SMART" id="SM00460"/>
    </source>
</evidence>
<dbReference type="Proteomes" id="UP000199440">
    <property type="component" value="Unassembled WGS sequence"/>
</dbReference>
<proteinExistence type="predicted"/>
<dbReference type="Pfam" id="PF01841">
    <property type="entry name" value="Transglut_core"/>
    <property type="match status" value="1"/>
</dbReference>
<protein>
    <submittedName>
        <fullName evidence="2">Transglutaminase-like enzyme, putative cysteine protease</fullName>
    </submittedName>
</protein>
<sequence length="300" mass="33469">MLNLWLASCFFRDLILCSPISIHKCEGVIQTEKIVMWLNASCLLEFQIPVPTPFLLMLRPRSGGNQWIAREEYVLSPSTPVNEFTDMFGNLCQRLVAPAGYFSVRTSAHVETADSSDAAPHAPFIEVQQLPDEALPFLYPSRYCESDRFTEMAASLVRGLSTGYDQCTAIVDYVRSTIQYTPGAGQQIISATELNQSSSGVCRDMAHLGIACCRALSIPARMVVGYLEDLEPMDLHAWFEVYVGNRWYTLDPTQADLKGGRIAIAYGRDAADVAIFTQFGNPVELLNMKVNVERMSRPNY</sequence>
<dbReference type="SUPFAM" id="SSF54001">
    <property type="entry name" value="Cysteine proteinases"/>
    <property type="match status" value="1"/>
</dbReference>
<dbReference type="PANTHER" id="PTHR33490:SF12">
    <property type="entry name" value="BLL5557 PROTEIN"/>
    <property type="match status" value="1"/>
</dbReference>
<dbReference type="Gene3D" id="2.60.40.2250">
    <property type="match status" value="1"/>
</dbReference>